<dbReference type="InterPro" id="IPR044985">
    <property type="entry name" value="YceD_plant"/>
</dbReference>
<evidence type="ECO:0000313" key="2">
    <source>
        <dbReference type="Proteomes" id="UP001237642"/>
    </source>
</evidence>
<keyword evidence="2" id="KW-1185">Reference proteome</keyword>
<comment type="caution">
    <text evidence="1">The sequence shown here is derived from an EMBL/GenBank/DDBJ whole genome shotgun (WGS) entry which is preliminary data.</text>
</comment>
<organism evidence="1 2">
    <name type="scientific">Heracleum sosnowskyi</name>
    <dbReference type="NCBI Taxonomy" id="360622"/>
    <lineage>
        <taxon>Eukaryota</taxon>
        <taxon>Viridiplantae</taxon>
        <taxon>Streptophyta</taxon>
        <taxon>Embryophyta</taxon>
        <taxon>Tracheophyta</taxon>
        <taxon>Spermatophyta</taxon>
        <taxon>Magnoliopsida</taxon>
        <taxon>eudicotyledons</taxon>
        <taxon>Gunneridae</taxon>
        <taxon>Pentapetalae</taxon>
        <taxon>asterids</taxon>
        <taxon>campanulids</taxon>
        <taxon>Apiales</taxon>
        <taxon>Apiaceae</taxon>
        <taxon>Apioideae</taxon>
        <taxon>apioid superclade</taxon>
        <taxon>Tordylieae</taxon>
        <taxon>Tordyliinae</taxon>
        <taxon>Heracleum</taxon>
    </lineage>
</organism>
<dbReference type="EMBL" id="JAUIZM010000002">
    <property type="protein sequence ID" value="KAK1400395.1"/>
    <property type="molecule type" value="Genomic_DNA"/>
</dbReference>
<sequence>MEGEDAGRANNMEKNAEIDTCVPFGSVKEAVALFGERVVARDVCPARRLQHGDLVLVRHPSLKKKKKKPLIPLVGGVFSWKKDETSKIQKELTFCIPRVIYVNPGCEADLDSLVQDTIRLTTSVEETCSELCKKAEPKLIHINKQNFASIDKRWSRLLELRKAYS</sequence>
<proteinExistence type="predicted"/>
<dbReference type="AlphaFoldDB" id="A0AAD8N3K6"/>
<evidence type="ECO:0000313" key="1">
    <source>
        <dbReference type="EMBL" id="KAK1400395.1"/>
    </source>
</evidence>
<protein>
    <submittedName>
        <fullName evidence="1">Uncharacterized protein</fullName>
    </submittedName>
</protein>
<gene>
    <name evidence="1" type="ORF">POM88_010258</name>
</gene>
<dbReference type="Proteomes" id="UP001237642">
    <property type="component" value="Unassembled WGS sequence"/>
</dbReference>
<dbReference type="PANTHER" id="PTHR37734:SF1">
    <property type="entry name" value="LARGE RIBOSOMAL RNA SUBUNIT ACCUMULATION PROTEIN YCED HOMOLOG 2, CHLOROPLASTIC"/>
    <property type="match status" value="1"/>
</dbReference>
<reference evidence="1" key="1">
    <citation type="submission" date="2023-02" db="EMBL/GenBank/DDBJ databases">
        <title>Genome of toxic invasive species Heracleum sosnowskyi carries increased number of genes despite the absence of recent whole-genome duplications.</title>
        <authorList>
            <person name="Schelkunov M."/>
            <person name="Shtratnikova V."/>
            <person name="Makarenko M."/>
            <person name="Klepikova A."/>
            <person name="Omelchenko D."/>
            <person name="Novikova G."/>
            <person name="Obukhova E."/>
            <person name="Bogdanov V."/>
            <person name="Penin A."/>
            <person name="Logacheva M."/>
        </authorList>
    </citation>
    <scope>NUCLEOTIDE SEQUENCE</scope>
    <source>
        <strain evidence="1">Hsosn_3</strain>
        <tissue evidence="1">Leaf</tissue>
    </source>
</reference>
<name>A0AAD8N3K6_9APIA</name>
<accession>A0AAD8N3K6</accession>
<reference evidence="1" key="2">
    <citation type="submission" date="2023-05" db="EMBL/GenBank/DDBJ databases">
        <authorList>
            <person name="Schelkunov M.I."/>
        </authorList>
    </citation>
    <scope>NUCLEOTIDE SEQUENCE</scope>
    <source>
        <strain evidence="1">Hsosn_3</strain>
        <tissue evidence="1">Leaf</tissue>
    </source>
</reference>
<dbReference type="PANTHER" id="PTHR37734">
    <property type="entry name" value="LARGE RIBOSOMAL RNA SUBUNIT ACCUMULATION PROTEIN YCED HOMOLOG 2, CHLOROPLASTIC"/>
    <property type="match status" value="1"/>
</dbReference>